<evidence type="ECO:0000313" key="2">
    <source>
        <dbReference type="EMBL" id="GAA4029992.1"/>
    </source>
</evidence>
<keyword evidence="3" id="KW-1185">Reference proteome</keyword>
<comment type="caution">
    <text evidence="2">The sequence shown here is derived from an EMBL/GenBank/DDBJ whole genome shotgun (WGS) entry which is preliminary data.</text>
</comment>
<dbReference type="EMBL" id="BAABCR010000014">
    <property type="protein sequence ID" value="GAA4029992.1"/>
    <property type="molecule type" value="Genomic_DNA"/>
</dbReference>
<dbReference type="Pfam" id="PF00583">
    <property type="entry name" value="Acetyltransf_1"/>
    <property type="match status" value="1"/>
</dbReference>
<protein>
    <recommendedName>
        <fullName evidence="1">N-acetyltransferase domain-containing protein</fullName>
    </recommendedName>
</protein>
<dbReference type="Proteomes" id="UP001500968">
    <property type="component" value="Unassembled WGS sequence"/>
</dbReference>
<feature type="domain" description="N-acetyltransferase" evidence="1">
    <location>
        <begin position="1"/>
        <end position="130"/>
    </location>
</feature>
<evidence type="ECO:0000313" key="3">
    <source>
        <dbReference type="Proteomes" id="UP001500968"/>
    </source>
</evidence>
<dbReference type="RefSeq" id="WP_324691509.1">
    <property type="nucleotide sequence ID" value="NZ_BAABCR010000014.1"/>
</dbReference>
<proteinExistence type="predicted"/>
<dbReference type="CDD" id="cd04301">
    <property type="entry name" value="NAT_SF"/>
    <property type="match status" value="1"/>
</dbReference>
<dbReference type="InterPro" id="IPR016181">
    <property type="entry name" value="Acyl_CoA_acyltransferase"/>
</dbReference>
<dbReference type="SUPFAM" id="SSF55729">
    <property type="entry name" value="Acyl-CoA N-acyltransferases (Nat)"/>
    <property type="match status" value="1"/>
</dbReference>
<organism evidence="2 3">
    <name type="scientific">Flavobacterium cheonhonense</name>
    <dbReference type="NCBI Taxonomy" id="706185"/>
    <lineage>
        <taxon>Bacteria</taxon>
        <taxon>Pseudomonadati</taxon>
        <taxon>Bacteroidota</taxon>
        <taxon>Flavobacteriia</taxon>
        <taxon>Flavobacteriales</taxon>
        <taxon>Flavobacteriaceae</taxon>
        <taxon>Flavobacterium</taxon>
    </lineage>
</organism>
<name>A0ABP7TRR2_9FLAO</name>
<reference evidence="3" key="1">
    <citation type="journal article" date="2019" name="Int. J. Syst. Evol. Microbiol.">
        <title>The Global Catalogue of Microorganisms (GCM) 10K type strain sequencing project: providing services to taxonomists for standard genome sequencing and annotation.</title>
        <authorList>
            <consortium name="The Broad Institute Genomics Platform"/>
            <consortium name="The Broad Institute Genome Sequencing Center for Infectious Disease"/>
            <person name="Wu L."/>
            <person name="Ma J."/>
        </authorList>
    </citation>
    <scope>NUCLEOTIDE SEQUENCE [LARGE SCALE GENOMIC DNA]</scope>
    <source>
        <strain evidence="3">JCM 17064</strain>
    </source>
</reference>
<dbReference type="PROSITE" id="PS51186">
    <property type="entry name" value="GNAT"/>
    <property type="match status" value="1"/>
</dbReference>
<evidence type="ECO:0000259" key="1">
    <source>
        <dbReference type="PROSITE" id="PS51186"/>
    </source>
</evidence>
<accession>A0ABP7TRR2</accession>
<gene>
    <name evidence="2" type="ORF">GCM10022386_12320</name>
</gene>
<dbReference type="InterPro" id="IPR000182">
    <property type="entry name" value="GNAT_dom"/>
</dbReference>
<dbReference type="Gene3D" id="3.40.630.30">
    <property type="match status" value="1"/>
</dbReference>
<sequence length="280" mass="32181">MITREATIEDWDALLYFFKKVYRANHPLHNKAFWIWQYGDKQYGRSFICVNEKGNIVGHVGANFGGNVAWIINVYLDEECRGKGILGKLYALARQYYPLAATAANKAGLGLYQNMRWIRYYDLVRFVKINPKISNPTLAEVCVSTTIDTSHLSYNKTHYFQQPGLKGIQLLEGSTAVSQPEVSGLRMVDINNIQEAAQEAWDLGFNWIDYITSWNDLKTRQLENLGWQIDSQTVVPWRLNPVVKDYFCNISFLSENPLDNNFIVHRSYSDHGRIGSLPIE</sequence>